<dbReference type="EMBL" id="BAAABU010000001">
    <property type="protein sequence ID" value="GAA0211201.1"/>
    <property type="molecule type" value="Genomic_DNA"/>
</dbReference>
<reference evidence="1 2" key="1">
    <citation type="journal article" date="2019" name="Int. J. Syst. Evol. Microbiol.">
        <title>The Global Catalogue of Microorganisms (GCM) 10K type strain sequencing project: providing services to taxonomists for standard genome sequencing and annotation.</title>
        <authorList>
            <consortium name="The Broad Institute Genomics Platform"/>
            <consortium name="The Broad Institute Genome Sequencing Center for Infectious Disease"/>
            <person name="Wu L."/>
            <person name="Ma J."/>
        </authorList>
    </citation>
    <scope>NUCLEOTIDE SEQUENCE [LARGE SCALE GENOMIC DNA]</scope>
    <source>
        <strain evidence="1 2">JCM 3380</strain>
    </source>
</reference>
<dbReference type="RefSeq" id="WP_343932033.1">
    <property type="nucleotide sequence ID" value="NZ_BAAABU010000001.1"/>
</dbReference>
<evidence type="ECO:0000313" key="1">
    <source>
        <dbReference type="EMBL" id="GAA0211201.1"/>
    </source>
</evidence>
<proteinExistence type="predicted"/>
<protein>
    <recommendedName>
        <fullName evidence="3">DNA-binding protein</fullName>
    </recommendedName>
</protein>
<sequence length="193" mass="20372">MPKFVTPVDNAAVAEVRREVEAVFGSVVPVVEALSPAPELLVPAWNLLRGRERALVDGDPGSPGAVVALHFFGRMAAVLLDDPGAVAKAPAIEHWPEDGTPLRDAALLGGHLLTEPAREAVHEAVTRGVPLPGDLPPADRRGAALAVLAARDPERITEDEVAAWRGDTYTDHCLVHLFAFGVITAVEADRAPS</sequence>
<gene>
    <name evidence="1" type="ORF">GCM10010492_06270</name>
</gene>
<keyword evidence="2" id="KW-1185">Reference proteome</keyword>
<evidence type="ECO:0008006" key="3">
    <source>
        <dbReference type="Google" id="ProtNLM"/>
    </source>
</evidence>
<dbReference type="Proteomes" id="UP001500416">
    <property type="component" value="Unassembled WGS sequence"/>
</dbReference>
<name>A0ABN0T3B6_9PSEU</name>
<comment type="caution">
    <text evidence="1">The sequence shown here is derived from an EMBL/GenBank/DDBJ whole genome shotgun (WGS) entry which is preliminary data.</text>
</comment>
<accession>A0ABN0T3B6</accession>
<organism evidence="1 2">
    <name type="scientific">Saccharothrix mutabilis subsp. mutabilis</name>
    <dbReference type="NCBI Taxonomy" id="66855"/>
    <lineage>
        <taxon>Bacteria</taxon>
        <taxon>Bacillati</taxon>
        <taxon>Actinomycetota</taxon>
        <taxon>Actinomycetes</taxon>
        <taxon>Pseudonocardiales</taxon>
        <taxon>Pseudonocardiaceae</taxon>
        <taxon>Saccharothrix</taxon>
    </lineage>
</organism>
<evidence type="ECO:0000313" key="2">
    <source>
        <dbReference type="Proteomes" id="UP001500416"/>
    </source>
</evidence>